<feature type="domain" description="AB hydrolase-1" evidence="3">
    <location>
        <begin position="31"/>
        <end position="273"/>
    </location>
</feature>
<dbReference type="InterPro" id="IPR029058">
    <property type="entry name" value="AB_hydrolase_fold"/>
</dbReference>
<evidence type="ECO:0000256" key="1">
    <source>
        <dbReference type="ARBA" id="ARBA00010088"/>
    </source>
</evidence>
<keyword evidence="2" id="KW-0378">Hydrolase</keyword>
<evidence type="ECO:0000313" key="4">
    <source>
        <dbReference type="EMBL" id="OSD02499.1"/>
    </source>
</evidence>
<dbReference type="PANTHER" id="PTHR43798:SF33">
    <property type="entry name" value="HYDROLASE, PUTATIVE (AFU_ORTHOLOGUE AFUA_2G14860)-RELATED"/>
    <property type="match status" value="1"/>
</dbReference>
<accession>A0A1Y2IN09</accession>
<dbReference type="GO" id="GO:0008233">
    <property type="term" value="F:peptidase activity"/>
    <property type="evidence" value="ECO:0007669"/>
    <property type="project" value="InterPro"/>
</dbReference>
<dbReference type="OrthoDB" id="190201at2759"/>
<dbReference type="AlphaFoldDB" id="A0A1Y2IN09"/>
<evidence type="ECO:0000313" key="5">
    <source>
        <dbReference type="Proteomes" id="UP000193067"/>
    </source>
</evidence>
<dbReference type="Gene3D" id="3.40.50.1820">
    <property type="entry name" value="alpha/beta hydrolase"/>
    <property type="match status" value="1"/>
</dbReference>
<protein>
    <submittedName>
        <fullName evidence="4">Proline-specific peptidase</fullName>
    </submittedName>
</protein>
<reference evidence="4 5" key="1">
    <citation type="journal article" date="2015" name="Biotechnol. Biofuels">
        <title>Enhanced degradation of softwood versus hardwood by the white-rot fungus Pycnoporus coccineus.</title>
        <authorList>
            <person name="Couturier M."/>
            <person name="Navarro D."/>
            <person name="Chevret D."/>
            <person name="Henrissat B."/>
            <person name="Piumi F."/>
            <person name="Ruiz-Duenas F.J."/>
            <person name="Martinez A.T."/>
            <person name="Grigoriev I.V."/>
            <person name="Riley R."/>
            <person name="Lipzen A."/>
            <person name="Berrin J.G."/>
            <person name="Master E.R."/>
            <person name="Rosso M.N."/>
        </authorList>
    </citation>
    <scope>NUCLEOTIDE SEQUENCE [LARGE SCALE GENOMIC DNA]</scope>
    <source>
        <strain evidence="4 5">BRFM310</strain>
    </source>
</reference>
<dbReference type="EMBL" id="KZ084105">
    <property type="protein sequence ID" value="OSD02499.1"/>
    <property type="molecule type" value="Genomic_DNA"/>
</dbReference>
<dbReference type="SUPFAM" id="SSF53474">
    <property type="entry name" value="alpha/beta-Hydrolases"/>
    <property type="match status" value="1"/>
</dbReference>
<evidence type="ECO:0000259" key="3">
    <source>
        <dbReference type="Pfam" id="PF00561"/>
    </source>
</evidence>
<gene>
    <name evidence="4" type="ORF">PYCCODRAFT_1435489</name>
</gene>
<dbReference type="GO" id="GO:0016020">
    <property type="term" value="C:membrane"/>
    <property type="evidence" value="ECO:0007669"/>
    <property type="project" value="TreeGrafter"/>
</dbReference>
<dbReference type="InterPro" id="IPR000073">
    <property type="entry name" value="AB_hydrolase_1"/>
</dbReference>
<proteinExistence type="inferred from homology"/>
<sequence length="287" mass="32875">MKEGLAPFAYQGETHHTYYKVFGELEGRTRPPIVVLHGGPGLTHDYTLPHADLAEQSFPVVFYDQLGSGRSTHLREKPLSFWAIDLFLDELENLLQHLGIHDEFHIVGQSWGGMMASEYVLRRHPKGLRRLVIEGSPADMVSWNGSSKALLEKFPQWVKDTLAKGPSDRVPYWNAMLEFYKIHGCRVQPFPEDFIRTLEFKYGENGDRTVDGSHILKGWTIVDCLHDVDVPTLVVNGAYDIADDEIVKPYVENIPNSKWVKFDSSSHTPFWEEREKYMQIVGEFLAE</sequence>
<dbReference type="PANTHER" id="PTHR43798">
    <property type="entry name" value="MONOACYLGLYCEROL LIPASE"/>
    <property type="match status" value="1"/>
</dbReference>
<dbReference type="PRINTS" id="PR00793">
    <property type="entry name" value="PROAMNOPTASE"/>
</dbReference>
<comment type="similarity">
    <text evidence="1">Belongs to the peptidase S33 family.</text>
</comment>
<dbReference type="NCBIfam" id="TIGR01250">
    <property type="entry name" value="pro_imino_pep_2"/>
    <property type="match status" value="1"/>
</dbReference>
<dbReference type="InterPro" id="IPR050266">
    <property type="entry name" value="AB_hydrolase_sf"/>
</dbReference>
<dbReference type="PIRSF" id="PIRSF005539">
    <property type="entry name" value="Pept_S33_TRI_F1"/>
    <property type="match status" value="1"/>
</dbReference>
<keyword evidence="5" id="KW-1185">Reference proteome</keyword>
<organism evidence="4 5">
    <name type="scientific">Trametes coccinea (strain BRFM310)</name>
    <name type="common">Pycnoporus coccineus</name>
    <dbReference type="NCBI Taxonomy" id="1353009"/>
    <lineage>
        <taxon>Eukaryota</taxon>
        <taxon>Fungi</taxon>
        <taxon>Dikarya</taxon>
        <taxon>Basidiomycota</taxon>
        <taxon>Agaricomycotina</taxon>
        <taxon>Agaricomycetes</taxon>
        <taxon>Polyporales</taxon>
        <taxon>Polyporaceae</taxon>
        <taxon>Trametes</taxon>
    </lineage>
</organism>
<dbReference type="GO" id="GO:0006508">
    <property type="term" value="P:proteolysis"/>
    <property type="evidence" value="ECO:0007669"/>
    <property type="project" value="InterPro"/>
</dbReference>
<dbReference type="InterPro" id="IPR002410">
    <property type="entry name" value="Peptidase_S33"/>
</dbReference>
<dbReference type="Proteomes" id="UP000193067">
    <property type="component" value="Unassembled WGS sequence"/>
</dbReference>
<evidence type="ECO:0000256" key="2">
    <source>
        <dbReference type="ARBA" id="ARBA00022801"/>
    </source>
</evidence>
<dbReference type="Pfam" id="PF00561">
    <property type="entry name" value="Abhydrolase_1"/>
    <property type="match status" value="1"/>
</dbReference>
<dbReference type="InterPro" id="IPR005945">
    <property type="entry name" value="Pro_imino_pep"/>
</dbReference>
<dbReference type="STRING" id="1353009.A0A1Y2IN09"/>
<name>A0A1Y2IN09_TRAC3</name>